<dbReference type="Pfam" id="PF01476">
    <property type="entry name" value="LysM"/>
    <property type="match status" value="1"/>
</dbReference>
<dbReference type="InterPro" id="IPR018392">
    <property type="entry name" value="LysM"/>
</dbReference>
<dbReference type="SMART" id="SM00257">
    <property type="entry name" value="LysM"/>
    <property type="match status" value="1"/>
</dbReference>
<dbReference type="EMBL" id="JAAIKC010000022">
    <property type="protein sequence ID" value="NEW09731.1"/>
    <property type="molecule type" value="Genomic_DNA"/>
</dbReference>
<gene>
    <name evidence="3" type="ORF">GK047_27800</name>
</gene>
<dbReference type="RefSeq" id="WP_163953843.1">
    <property type="nucleotide sequence ID" value="NZ_JAAIKC010000022.1"/>
</dbReference>
<feature type="region of interest" description="Disordered" evidence="1">
    <location>
        <begin position="114"/>
        <end position="139"/>
    </location>
</feature>
<reference evidence="3" key="1">
    <citation type="submission" date="2020-02" db="EMBL/GenBank/DDBJ databases">
        <authorList>
            <person name="Shen X.-R."/>
            <person name="Zhang Y.-X."/>
        </authorList>
    </citation>
    <scope>NUCLEOTIDE SEQUENCE</scope>
    <source>
        <strain evidence="3">SYP-B3998</strain>
    </source>
</reference>
<organism evidence="3">
    <name type="scientific">Paenibacillus sp. SYP-B3998</name>
    <dbReference type="NCBI Taxonomy" id="2678564"/>
    <lineage>
        <taxon>Bacteria</taxon>
        <taxon>Bacillati</taxon>
        <taxon>Bacillota</taxon>
        <taxon>Bacilli</taxon>
        <taxon>Bacillales</taxon>
        <taxon>Paenibacillaceae</taxon>
        <taxon>Paenibacillus</taxon>
    </lineage>
</organism>
<dbReference type="SUPFAM" id="SSF54106">
    <property type="entry name" value="LysM domain"/>
    <property type="match status" value="1"/>
</dbReference>
<evidence type="ECO:0000256" key="1">
    <source>
        <dbReference type="SAM" id="MobiDB-lite"/>
    </source>
</evidence>
<sequence length="139" mass="16226">MDRGFFPVGGFGRPFFRPFPHPFFPNRFLFPFFSFTPFFFPFFRDGESDDMFFGQHQVQSGDTLASIGHKYNIPHTILEEANSHLNPNQLRLGETVNIPRISNMMCQKSYSEMPATATPNMPQPRVNWQYQEHSPNPYL</sequence>
<feature type="compositionally biased region" description="Polar residues" evidence="1">
    <location>
        <begin position="126"/>
        <end position="139"/>
    </location>
</feature>
<comment type="caution">
    <text evidence="3">The sequence shown here is derived from an EMBL/GenBank/DDBJ whole genome shotgun (WGS) entry which is preliminary data.</text>
</comment>
<accession>A0A6G4A7D7</accession>
<dbReference type="PROSITE" id="PS51782">
    <property type="entry name" value="LYSM"/>
    <property type="match status" value="1"/>
</dbReference>
<evidence type="ECO:0000313" key="3">
    <source>
        <dbReference type="EMBL" id="NEW09731.1"/>
    </source>
</evidence>
<protein>
    <submittedName>
        <fullName evidence="3">LysM peptidoglycan-binding domain-containing protein</fullName>
    </submittedName>
</protein>
<dbReference type="InterPro" id="IPR036779">
    <property type="entry name" value="LysM_dom_sf"/>
</dbReference>
<feature type="domain" description="LysM" evidence="2">
    <location>
        <begin position="54"/>
        <end position="98"/>
    </location>
</feature>
<proteinExistence type="predicted"/>
<evidence type="ECO:0000259" key="2">
    <source>
        <dbReference type="PROSITE" id="PS51782"/>
    </source>
</evidence>
<dbReference type="Gene3D" id="3.10.350.10">
    <property type="entry name" value="LysM domain"/>
    <property type="match status" value="1"/>
</dbReference>
<name>A0A6G4A7D7_9BACL</name>
<dbReference type="AlphaFoldDB" id="A0A6G4A7D7"/>
<dbReference type="CDD" id="cd00118">
    <property type="entry name" value="LysM"/>
    <property type="match status" value="1"/>
</dbReference>